<feature type="compositionally biased region" description="Low complexity" evidence="1">
    <location>
        <begin position="118"/>
        <end position="133"/>
    </location>
</feature>
<accession>A0A7R7GQT6</accession>
<keyword evidence="3" id="KW-1185">Reference proteome</keyword>
<evidence type="ECO:0000313" key="2">
    <source>
        <dbReference type="EMBL" id="BCO33656.1"/>
    </source>
</evidence>
<name>A0A7R7GQT6_9MYCO</name>
<feature type="compositionally biased region" description="Pro residues" evidence="1">
    <location>
        <begin position="145"/>
        <end position="154"/>
    </location>
</feature>
<feature type="region of interest" description="Disordered" evidence="1">
    <location>
        <begin position="114"/>
        <end position="154"/>
    </location>
</feature>
<dbReference type="Proteomes" id="UP000595446">
    <property type="component" value="Chromosome"/>
</dbReference>
<reference evidence="2 3" key="1">
    <citation type="submission" date="2020-12" db="EMBL/GenBank/DDBJ databases">
        <title>Complete genome sequence of Mycobacterium heckeshornense JCM 15655T, closely related to a pathogenic non-tuberculous mycobacterial species Mycobacterium xenopi.</title>
        <authorList>
            <person name="Yoshida M."/>
            <person name="Fukano H."/>
            <person name="Asakura T."/>
            <person name="Suzuki M."/>
            <person name="Hoshino Y."/>
        </authorList>
    </citation>
    <scope>NUCLEOTIDE SEQUENCE [LARGE SCALE GENOMIC DNA]</scope>
    <source>
        <strain evidence="2 3">JCM 15655</strain>
    </source>
</reference>
<dbReference type="RefSeq" id="WP_053094070.1">
    <property type="nucleotide sequence ID" value="NZ_MPJF02000027.1"/>
</dbReference>
<sequence length="154" mass="16876">MDVFSSVEITLIVGTQRFSSHTATRVFGRCQDNTGIEPFGRLVTQIMTQEPYASAERVFWIVDNGSSHRGQAAVDRLATQFPNAIMVHTPVHASWLNLNQIEIYFSIVQRKALSPNDSPTSTSSSTASTPSRPARTRLRGRLPGSSPPPTSTNC</sequence>
<proteinExistence type="predicted"/>
<organism evidence="2 3">
    <name type="scientific">Mycobacterium heckeshornense</name>
    <dbReference type="NCBI Taxonomy" id="110505"/>
    <lineage>
        <taxon>Bacteria</taxon>
        <taxon>Bacillati</taxon>
        <taxon>Actinomycetota</taxon>
        <taxon>Actinomycetes</taxon>
        <taxon>Mycobacteriales</taxon>
        <taxon>Mycobacteriaceae</taxon>
        <taxon>Mycobacterium</taxon>
    </lineage>
</organism>
<gene>
    <name evidence="2" type="ORF">MHEC_00890</name>
</gene>
<evidence type="ECO:0000256" key="1">
    <source>
        <dbReference type="SAM" id="MobiDB-lite"/>
    </source>
</evidence>
<evidence type="ECO:0008006" key="4">
    <source>
        <dbReference type="Google" id="ProtNLM"/>
    </source>
</evidence>
<dbReference type="EMBL" id="AP024237">
    <property type="protein sequence ID" value="BCO33656.1"/>
    <property type="molecule type" value="Genomic_DNA"/>
</dbReference>
<dbReference type="AlphaFoldDB" id="A0A7R7GQT6"/>
<protein>
    <recommendedName>
        <fullName evidence="4">Tc1-like transposase DDE domain-containing protein</fullName>
    </recommendedName>
</protein>
<evidence type="ECO:0000313" key="3">
    <source>
        <dbReference type="Proteomes" id="UP000595446"/>
    </source>
</evidence>